<proteinExistence type="predicted"/>
<gene>
    <name evidence="1" type="ORF">NXS09_06900</name>
</gene>
<evidence type="ECO:0000313" key="1">
    <source>
        <dbReference type="EMBL" id="MCS4534026.1"/>
    </source>
</evidence>
<evidence type="ECO:0008006" key="3">
    <source>
        <dbReference type="Google" id="ProtNLM"/>
    </source>
</evidence>
<comment type="caution">
    <text evidence="1">The sequence shown here is derived from an EMBL/GenBank/DDBJ whole genome shotgun (WGS) entry which is preliminary data.</text>
</comment>
<reference evidence="1" key="1">
    <citation type="submission" date="2022-08" db="EMBL/GenBank/DDBJ databases">
        <authorList>
            <person name="Volokhov D.V."/>
            <person name="Furtak V.A."/>
            <person name="Zagorodnyaya T.A."/>
        </authorList>
    </citation>
    <scope>NUCLEOTIDE SEQUENCE</scope>
    <source>
        <strain evidence="1">CSL10203-ORH2</strain>
    </source>
</reference>
<reference evidence="1" key="2">
    <citation type="journal article" date="2023" name="Curr. Microbiol.">
        <title>Neisseria montereyensis sp. nov., Isolated from Oropharynx of California Sea Lion (Zalophus californianus): Genomic, Phylogenetic, and Phenotypic Study.</title>
        <authorList>
            <person name="Volokhov D.V."/>
            <person name="Zagorodnyaya T.A."/>
            <person name="Furtak V.A."/>
            <person name="Nattanmai G."/>
            <person name="Randall L."/>
            <person name="Jose S."/>
            <person name="Gao Y."/>
            <person name="Gulland F.M."/>
            <person name="Eisenberg T."/>
            <person name="Delmonte P."/>
            <person name="Blom J."/>
            <person name="Mitchell K.K."/>
        </authorList>
    </citation>
    <scope>NUCLEOTIDE SEQUENCE</scope>
    <source>
        <strain evidence="1">CSL10203-ORH2</strain>
    </source>
</reference>
<protein>
    <recommendedName>
        <fullName evidence="3">Adhesin</fullName>
    </recommendedName>
</protein>
<keyword evidence="2" id="KW-1185">Reference proteome</keyword>
<dbReference type="RefSeq" id="WP_259291819.1">
    <property type="nucleotide sequence ID" value="NZ_JANUXW010000005.1"/>
</dbReference>
<accession>A0ABT2FCZ2</accession>
<dbReference type="Proteomes" id="UP001166947">
    <property type="component" value="Unassembled WGS sequence"/>
</dbReference>
<evidence type="ECO:0000313" key="2">
    <source>
        <dbReference type="Proteomes" id="UP001166947"/>
    </source>
</evidence>
<dbReference type="EMBL" id="JANUXW010000005">
    <property type="protein sequence ID" value="MCS4534026.1"/>
    <property type="molecule type" value="Genomic_DNA"/>
</dbReference>
<sequence>MKPVKKFNRIEYAINIKNIFFVFALFGFGYAQANGIDGTYQRIGQTHFEAQHGMSSALVITNKGKIVRLKNAWGDTPLKLTRKNGKNIIQQNGFDLYQLDVTGKTATLTDIDNIDQVYRFERERR</sequence>
<organism evidence="1 2">
    <name type="scientific">Neisseria montereyensis</name>
    <dbReference type="NCBI Taxonomy" id="2973938"/>
    <lineage>
        <taxon>Bacteria</taxon>
        <taxon>Pseudomonadati</taxon>
        <taxon>Pseudomonadota</taxon>
        <taxon>Betaproteobacteria</taxon>
        <taxon>Neisseriales</taxon>
        <taxon>Neisseriaceae</taxon>
        <taxon>Neisseria</taxon>
    </lineage>
</organism>
<name>A0ABT2FCZ2_9NEIS</name>